<proteinExistence type="predicted"/>
<dbReference type="EMBL" id="CAVMJV010000003">
    <property type="protein sequence ID" value="CAK5017842.1"/>
    <property type="molecule type" value="Genomic_DNA"/>
</dbReference>
<comment type="caution">
    <text evidence="1">The sequence shown here is derived from an EMBL/GenBank/DDBJ whole genome shotgun (WGS) entry which is preliminary data.</text>
</comment>
<keyword evidence="2" id="KW-1185">Reference proteome</keyword>
<dbReference type="Proteomes" id="UP001497535">
    <property type="component" value="Unassembled WGS sequence"/>
</dbReference>
<sequence length="86" mass="9972">MAQIPPRIITDCGKSLFYTPISLTDLLVSVSDIVTALDGRNFHLSKKHPFSRPAATKRFKKRHFWGVLRGIFDIYSLKIFYRLNVF</sequence>
<accession>A0ACB0XUD8</accession>
<evidence type="ECO:0000313" key="1">
    <source>
        <dbReference type="EMBL" id="CAK5017842.1"/>
    </source>
</evidence>
<protein>
    <submittedName>
        <fullName evidence="1">Uncharacterized protein</fullName>
    </submittedName>
</protein>
<organism evidence="1 2">
    <name type="scientific">Meloidogyne enterolobii</name>
    <name type="common">Root-knot nematode worm</name>
    <name type="synonym">Meloidogyne mayaguensis</name>
    <dbReference type="NCBI Taxonomy" id="390850"/>
    <lineage>
        <taxon>Eukaryota</taxon>
        <taxon>Metazoa</taxon>
        <taxon>Ecdysozoa</taxon>
        <taxon>Nematoda</taxon>
        <taxon>Chromadorea</taxon>
        <taxon>Rhabditida</taxon>
        <taxon>Tylenchina</taxon>
        <taxon>Tylenchomorpha</taxon>
        <taxon>Tylenchoidea</taxon>
        <taxon>Meloidogynidae</taxon>
        <taxon>Meloidogyninae</taxon>
        <taxon>Meloidogyne</taxon>
    </lineage>
</organism>
<gene>
    <name evidence="1" type="ORF">MENTE1834_LOCUS3641</name>
</gene>
<evidence type="ECO:0000313" key="2">
    <source>
        <dbReference type="Proteomes" id="UP001497535"/>
    </source>
</evidence>
<name>A0ACB0XUD8_MELEN</name>
<reference evidence="1" key="1">
    <citation type="submission" date="2023-11" db="EMBL/GenBank/DDBJ databases">
        <authorList>
            <person name="Poullet M."/>
        </authorList>
    </citation>
    <scope>NUCLEOTIDE SEQUENCE</scope>
    <source>
        <strain evidence="1">E1834</strain>
    </source>
</reference>